<name>A0AA51MQI0_9GAMM</name>
<dbReference type="EMBL" id="JAVFKN010000002">
    <property type="protein sequence ID" value="MDQ5767497.1"/>
    <property type="molecule type" value="Genomic_DNA"/>
</dbReference>
<dbReference type="RefSeq" id="WP_210228843.1">
    <property type="nucleotide sequence ID" value="NZ_CP133197.1"/>
</dbReference>
<gene>
    <name evidence="2" type="ORF">RCC75_03100</name>
    <name evidence="3" type="ORF">RCG00_09685</name>
</gene>
<feature type="domain" description="Ribbon-helix-helix protein CopG" evidence="1">
    <location>
        <begin position="5"/>
        <end position="40"/>
    </location>
</feature>
<dbReference type="AlphaFoldDB" id="A0AA51MQI0"/>
<dbReference type="Proteomes" id="UP001229862">
    <property type="component" value="Chromosome"/>
</dbReference>
<dbReference type="Gene3D" id="1.10.1220.10">
    <property type="entry name" value="Met repressor-like"/>
    <property type="match status" value="1"/>
</dbReference>
<accession>A0AA51MQI0</accession>
<evidence type="ECO:0000259" key="1">
    <source>
        <dbReference type="Pfam" id="PF01402"/>
    </source>
</evidence>
<organism evidence="3">
    <name type="scientific">Thiothrix subterranea</name>
    <dbReference type="NCBI Taxonomy" id="2735563"/>
    <lineage>
        <taxon>Bacteria</taxon>
        <taxon>Pseudomonadati</taxon>
        <taxon>Pseudomonadota</taxon>
        <taxon>Gammaproteobacteria</taxon>
        <taxon>Thiotrichales</taxon>
        <taxon>Thiotrichaceae</taxon>
        <taxon>Thiothrix</taxon>
    </lineage>
</organism>
<dbReference type="Pfam" id="PF01402">
    <property type="entry name" value="RHH_1"/>
    <property type="match status" value="1"/>
</dbReference>
<reference evidence="3 4" key="1">
    <citation type="submission" date="2023-08" db="EMBL/GenBank/DDBJ databases">
        <title>New molecular markers tilS and rpoB for phylogenetic and monitoring studies of the genus Thiothrix biodiversity.</title>
        <authorList>
            <person name="Ravin N.V."/>
            <person name="Smolyakov D."/>
            <person name="Markov N.D."/>
            <person name="Beletsky A.V."/>
            <person name="Mardanov A.V."/>
            <person name="Rudenko T.S."/>
            <person name="Grabovich M.Y."/>
        </authorList>
    </citation>
    <scope>NUCLEOTIDE SEQUENCE</scope>
    <source>
        <strain evidence="3">DNT52</strain>
        <strain evidence="2 4">H33</strain>
    </source>
</reference>
<evidence type="ECO:0000313" key="4">
    <source>
        <dbReference type="Proteomes" id="UP001223336"/>
    </source>
</evidence>
<dbReference type="SUPFAM" id="SSF47598">
    <property type="entry name" value="Ribbon-helix-helix"/>
    <property type="match status" value="1"/>
</dbReference>
<sequence length="77" mass="9052">MRTLQMTLDDDLVAELDQVVQESHTNRSAFTREALRMAIAVYHQRKLVEKHRAGYLRHPVAPDEFSVWEEEQAWGDE</sequence>
<dbReference type="GO" id="GO:0006355">
    <property type="term" value="P:regulation of DNA-templated transcription"/>
    <property type="evidence" value="ECO:0007669"/>
    <property type="project" value="InterPro"/>
</dbReference>
<evidence type="ECO:0000313" key="2">
    <source>
        <dbReference type="EMBL" id="MDQ5767497.1"/>
    </source>
</evidence>
<protein>
    <submittedName>
        <fullName evidence="3">Ribbon-helix-helix domain-containing protein</fullName>
    </submittedName>
</protein>
<evidence type="ECO:0000313" key="3">
    <source>
        <dbReference type="EMBL" id="WML88632.1"/>
    </source>
</evidence>
<dbReference type="InterPro" id="IPR010985">
    <property type="entry name" value="Ribbon_hlx_hlx"/>
</dbReference>
<dbReference type="Proteomes" id="UP001223336">
    <property type="component" value="Unassembled WGS sequence"/>
</dbReference>
<dbReference type="EMBL" id="CP133217">
    <property type="protein sequence ID" value="WML88632.1"/>
    <property type="molecule type" value="Genomic_DNA"/>
</dbReference>
<dbReference type="CDD" id="cd22231">
    <property type="entry name" value="RHH_NikR_HicB-like"/>
    <property type="match status" value="1"/>
</dbReference>
<proteinExistence type="predicted"/>
<keyword evidence="4" id="KW-1185">Reference proteome</keyword>
<dbReference type="InterPro" id="IPR013321">
    <property type="entry name" value="Arc_rbn_hlx_hlx"/>
</dbReference>
<dbReference type="InterPro" id="IPR002145">
    <property type="entry name" value="CopG"/>
</dbReference>